<keyword evidence="1" id="KW-1133">Transmembrane helix</keyword>
<accession>Q5ZB46</accession>
<reference evidence="4" key="3">
    <citation type="journal article" date="2008" name="Nucleic Acids Res.">
        <title>The rice annotation project database (RAP-DB): 2008 update.</title>
        <authorList>
            <consortium name="The rice annotation project (RAP)"/>
        </authorList>
    </citation>
    <scope>GENOME REANNOTATION</scope>
    <source>
        <strain evidence="4">cv. Nipponbare</strain>
    </source>
</reference>
<dbReference type="EMBL" id="AP003336">
    <property type="protein sequence ID" value="BAD53195.1"/>
    <property type="molecule type" value="Genomic_DNA"/>
</dbReference>
<dbReference type="Proteomes" id="UP000817658">
    <property type="component" value="Chromosome 1"/>
</dbReference>
<reference evidence="4" key="2">
    <citation type="journal article" date="2005" name="Nature">
        <title>The map-based sequence of the rice genome.</title>
        <authorList>
            <consortium name="International rice genome sequencing project (IRGSP)"/>
            <person name="Matsumoto T."/>
            <person name="Wu J."/>
            <person name="Kanamori H."/>
            <person name="Katayose Y."/>
            <person name="Fujisawa M."/>
            <person name="Namiki N."/>
            <person name="Mizuno H."/>
            <person name="Yamamoto K."/>
            <person name="Antonio B.A."/>
            <person name="Baba T."/>
            <person name="Sakata K."/>
            <person name="Nagamura Y."/>
            <person name="Aoki H."/>
            <person name="Arikawa K."/>
            <person name="Arita K."/>
            <person name="Bito T."/>
            <person name="Chiden Y."/>
            <person name="Fujitsuka N."/>
            <person name="Fukunaka R."/>
            <person name="Hamada M."/>
            <person name="Harada C."/>
            <person name="Hayashi A."/>
            <person name="Hijishita S."/>
            <person name="Honda M."/>
            <person name="Hosokawa S."/>
            <person name="Ichikawa Y."/>
            <person name="Idonuma A."/>
            <person name="Iijima M."/>
            <person name="Ikeda M."/>
            <person name="Ikeno M."/>
            <person name="Ito K."/>
            <person name="Ito S."/>
            <person name="Ito T."/>
            <person name="Ito Y."/>
            <person name="Ito Y."/>
            <person name="Iwabuchi A."/>
            <person name="Kamiya K."/>
            <person name="Karasawa W."/>
            <person name="Kurita K."/>
            <person name="Katagiri S."/>
            <person name="Kikuta A."/>
            <person name="Kobayashi H."/>
            <person name="Kobayashi N."/>
            <person name="Machita K."/>
            <person name="Maehara T."/>
            <person name="Masukawa M."/>
            <person name="Mizubayashi T."/>
            <person name="Mukai Y."/>
            <person name="Nagasaki H."/>
            <person name="Nagata Y."/>
            <person name="Naito S."/>
            <person name="Nakashima M."/>
            <person name="Nakama Y."/>
            <person name="Nakamichi Y."/>
            <person name="Nakamura M."/>
            <person name="Meguro A."/>
            <person name="Negishi M."/>
            <person name="Ohta I."/>
            <person name="Ohta T."/>
            <person name="Okamoto M."/>
            <person name="Ono N."/>
            <person name="Saji S."/>
            <person name="Sakaguchi M."/>
            <person name="Sakai K."/>
            <person name="Shibata M."/>
            <person name="Shimokawa T."/>
            <person name="Song J."/>
            <person name="Takazaki Y."/>
            <person name="Terasawa K."/>
            <person name="Tsugane M."/>
            <person name="Tsuji K."/>
            <person name="Ueda S."/>
            <person name="Waki K."/>
            <person name="Yamagata H."/>
            <person name="Yamamoto M."/>
            <person name="Yamamoto S."/>
            <person name="Yamane H."/>
            <person name="Yoshiki S."/>
            <person name="Yoshihara R."/>
            <person name="Yukawa K."/>
            <person name="Zhong H."/>
            <person name="Yano M."/>
            <person name="Yuan Q."/>
            <person name="Ouyang S."/>
            <person name="Liu J."/>
            <person name="Jones K.M."/>
            <person name="Gansberger K."/>
            <person name="Moffat K."/>
            <person name="Hill J."/>
            <person name="Bera J."/>
            <person name="Fadrosh D."/>
            <person name="Jin S."/>
            <person name="Johri S."/>
            <person name="Kim M."/>
            <person name="Overton L."/>
            <person name="Reardon M."/>
            <person name="Tsitrin T."/>
            <person name="Vuong H."/>
            <person name="Weaver B."/>
            <person name="Ciecko A."/>
            <person name="Tallon L."/>
            <person name="Jackson J."/>
            <person name="Pai G."/>
            <person name="Aken S.V."/>
            <person name="Utterback T."/>
            <person name="Reidmuller S."/>
            <person name="Feldblyum T."/>
            <person name="Hsiao J."/>
            <person name="Zismann V."/>
            <person name="Iobst S."/>
            <person name="de Vazeille A.R."/>
            <person name="Buell C.R."/>
            <person name="Ying K."/>
            <person name="Li Y."/>
            <person name="Lu T."/>
            <person name="Huang Y."/>
            <person name="Zhao Q."/>
            <person name="Feng Q."/>
            <person name="Zhang L."/>
            <person name="Zhu J."/>
            <person name="Weng Q."/>
            <person name="Mu J."/>
            <person name="Lu Y."/>
            <person name="Fan D."/>
            <person name="Liu Y."/>
            <person name="Guan J."/>
            <person name="Zhang Y."/>
            <person name="Yu S."/>
            <person name="Liu X."/>
            <person name="Zhang Y."/>
            <person name="Hong G."/>
            <person name="Han B."/>
            <person name="Choisne N."/>
            <person name="Demange N."/>
            <person name="Orjeda G."/>
            <person name="Samain S."/>
            <person name="Cattolico L."/>
            <person name="Pelletier E."/>
            <person name="Couloux A."/>
            <person name="Segurens B."/>
            <person name="Wincker P."/>
            <person name="D'Hont A."/>
            <person name="Scarpelli C."/>
            <person name="Weissenbach J."/>
            <person name="Salanoubat M."/>
            <person name="Quetier F."/>
            <person name="Yu Y."/>
            <person name="Kim H.R."/>
            <person name="Rambo T."/>
            <person name="Currie J."/>
            <person name="Collura K."/>
            <person name="Luo M."/>
            <person name="Yang T."/>
            <person name="Ammiraju J.S.S."/>
            <person name="Engler F."/>
            <person name="Soderlund C."/>
            <person name="Wing R.A."/>
            <person name="Palmer L.E."/>
            <person name="de la Bastide M."/>
            <person name="Spiegel L."/>
            <person name="Nascimento L."/>
            <person name="Zutavern T."/>
            <person name="O'Shaughnessy A."/>
            <person name="Dike S."/>
            <person name="Dedhia N."/>
            <person name="Preston R."/>
            <person name="Balija V."/>
            <person name="McCombie W.R."/>
            <person name="Chow T."/>
            <person name="Chen H."/>
            <person name="Chung M."/>
            <person name="Chen C."/>
            <person name="Shaw J."/>
            <person name="Wu H."/>
            <person name="Hsiao K."/>
            <person name="Chao Y."/>
            <person name="Chu M."/>
            <person name="Cheng C."/>
            <person name="Hour A."/>
            <person name="Lee P."/>
            <person name="Lin S."/>
            <person name="Lin Y."/>
            <person name="Liou J."/>
            <person name="Liu S."/>
            <person name="Hsing Y."/>
            <person name="Raghuvanshi S."/>
            <person name="Mohanty A."/>
            <person name="Bharti A.K."/>
            <person name="Gaur A."/>
            <person name="Gupta V."/>
            <person name="Kumar D."/>
            <person name="Ravi V."/>
            <person name="Vij S."/>
            <person name="Kapur A."/>
            <person name="Khurana P."/>
            <person name="Khurana P."/>
            <person name="Khurana J.P."/>
            <person name="Tyagi A.K."/>
            <person name="Gaikwad K."/>
            <person name="Singh A."/>
            <person name="Dalal V."/>
            <person name="Srivastava S."/>
            <person name="Dixit A."/>
            <person name="Pal A.K."/>
            <person name="Ghazi I.A."/>
            <person name="Yadav M."/>
            <person name="Pandit A."/>
            <person name="Bhargava A."/>
            <person name="Sureshbabu K."/>
            <person name="Batra K."/>
            <person name="Sharma T.R."/>
            <person name="Mohapatra T."/>
            <person name="Singh N.K."/>
            <person name="Messing J."/>
            <person name="Nelson A.B."/>
            <person name="Fuks G."/>
            <person name="Kavchok S."/>
            <person name="Keizer G."/>
            <person name="Linton E."/>
            <person name="Llaca V."/>
            <person name="Song R."/>
            <person name="Tanyolac B."/>
            <person name="Young S."/>
            <person name="Ho-Il K."/>
            <person name="Hahn J.H."/>
            <person name="Sangsakoo G."/>
            <person name="Vanavichit A."/>
            <person name="de Mattos Luiz.A.T."/>
            <person name="Zimmer P.D."/>
            <person name="Malone G."/>
            <person name="Dellagostin O."/>
            <person name="de Oliveira A.C."/>
            <person name="Bevan M."/>
            <person name="Bancroft I."/>
            <person name="Minx P."/>
            <person name="Cordum H."/>
            <person name="Wilson R."/>
            <person name="Cheng Z."/>
            <person name="Jin W."/>
            <person name="Jiang J."/>
            <person name="Leong S.A."/>
            <person name="Iwama H."/>
            <person name="Gojobori T."/>
            <person name="Itoh T."/>
            <person name="Niimura Y."/>
            <person name="Fujii Y."/>
            <person name="Habara T."/>
            <person name="Sakai H."/>
            <person name="Sato Y."/>
            <person name="Wilson G."/>
            <person name="Kumar K."/>
            <person name="McCouch S."/>
            <person name="Juretic N."/>
            <person name="Hoen D."/>
            <person name="Wright S."/>
            <person name="Bruskiewich R."/>
            <person name="Bureau T."/>
            <person name="Miyao A."/>
            <person name="Hirochika H."/>
            <person name="Nishikawa T."/>
            <person name="Kadowaki K."/>
            <person name="Sugiura M."/>
            <person name="Burr B."/>
            <person name="Sasaki T."/>
        </authorList>
    </citation>
    <scope>NUCLEOTIDE SEQUENCE [LARGE SCALE GENOMIC DNA]</scope>
    <source>
        <strain evidence="4">cv. Nipponbare</strain>
    </source>
</reference>
<keyword evidence="1" id="KW-0472">Membrane</keyword>
<protein>
    <submittedName>
        <fullName evidence="3">Uncharacterized protein</fullName>
    </submittedName>
</protein>
<proteinExistence type="predicted"/>
<feature type="transmembrane region" description="Helical" evidence="1">
    <location>
        <begin position="357"/>
        <end position="375"/>
    </location>
</feature>
<feature type="transmembrane region" description="Helical" evidence="1">
    <location>
        <begin position="295"/>
        <end position="314"/>
    </location>
</feature>
<feature type="transmembrane region" description="Helical" evidence="1">
    <location>
        <begin position="118"/>
        <end position="138"/>
    </location>
</feature>
<keyword evidence="1" id="KW-0812">Transmembrane</keyword>
<reference evidence="3" key="1">
    <citation type="journal article" date="2002" name="Nature">
        <title>The genome sequence and structure of rice chromosome 1.</title>
        <authorList>
            <person name="Sasaki T."/>
            <person name="Matsumoto T."/>
            <person name="Yamamoto K."/>
            <person name="Sakata K."/>
            <person name="Baba T."/>
            <person name="Katayose Y."/>
            <person name="Wu J."/>
            <person name="Niimura Y."/>
            <person name="Cheng Z."/>
            <person name="Nagamura Y."/>
            <person name="Antonio B.A."/>
            <person name="Kanamori H."/>
            <person name="Hosokawa S."/>
            <person name="Masukawa M."/>
            <person name="Arikawa K."/>
            <person name="Chiden Y."/>
            <person name="Hayashi M."/>
            <person name="Okamoto M."/>
            <person name="Ando T."/>
            <person name="Aoki H."/>
            <person name="Arita K."/>
            <person name="Hamada M."/>
            <person name="Harada C."/>
            <person name="Hijishita S."/>
            <person name="Honda M."/>
            <person name="Ichikawa Y."/>
            <person name="Idonuma A."/>
            <person name="Iijima M."/>
            <person name="Ikeda M."/>
            <person name="Ikeno M."/>
            <person name="Itoh S."/>
            <person name="Itoh T."/>
            <person name="Itoh Y."/>
            <person name="Itoh Y."/>
            <person name="Iwabuchi A."/>
            <person name="Kamiya K."/>
            <person name="Karasawa W."/>
            <person name="Katagiri S."/>
            <person name="Kikuta A."/>
            <person name="Kobayashi N."/>
            <person name="Kono I."/>
            <person name="Machita K."/>
            <person name="Maehara T."/>
            <person name="Mizuno H."/>
            <person name="Mizubayashi T."/>
            <person name="Mukai Y."/>
            <person name="Nagasaki H."/>
            <person name="Nakashima M."/>
            <person name="Nakama Y."/>
            <person name="Nakamichi Y."/>
            <person name="Nakamura M."/>
            <person name="Namiki N."/>
            <person name="Negishi M."/>
            <person name="Ohta I."/>
            <person name="Ono N."/>
            <person name="Saji S."/>
            <person name="Sakai K."/>
            <person name="Shibata M."/>
            <person name="Shimokawa T."/>
            <person name="Shomura A."/>
            <person name="Song J."/>
            <person name="Takazaki Y."/>
            <person name="Terasawa K."/>
            <person name="Tsuji K."/>
            <person name="Waki K."/>
            <person name="Yamagata H."/>
            <person name="Yamane H."/>
            <person name="Yoshiki S."/>
            <person name="Yoshihara R."/>
            <person name="Yukawa K."/>
            <person name="Zhong H."/>
            <person name="Iwama H."/>
            <person name="Endo T."/>
            <person name="Ito H."/>
            <person name="Hahn J.H."/>
            <person name="Kim H.I."/>
            <person name="Eun M.Y."/>
            <person name="Yano M."/>
            <person name="Jiang J."/>
            <person name="Gojobori T."/>
        </authorList>
    </citation>
    <scope>NUCLEOTIDE SEQUENCE</scope>
</reference>
<dbReference type="Proteomes" id="UP000000763">
    <property type="component" value="Chromosome 1"/>
</dbReference>
<feature type="transmembrane region" description="Helical" evidence="1">
    <location>
        <begin position="145"/>
        <end position="164"/>
    </location>
</feature>
<evidence type="ECO:0000313" key="4">
    <source>
        <dbReference type="Proteomes" id="UP000000763"/>
    </source>
</evidence>
<feature type="transmembrane region" description="Helical" evidence="1">
    <location>
        <begin position="266"/>
        <end position="288"/>
    </location>
</feature>
<organism evidence="3">
    <name type="scientific">Oryza sativa subsp. japonica</name>
    <name type="common">Rice</name>
    <dbReference type="NCBI Taxonomy" id="39947"/>
    <lineage>
        <taxon>Eukaryota</taxon>
        <taxon>Viridiplantae</taxon>
        <taxon>Streptophyta</taxon>
        <taxon>Embryophyta</taxon>
        <taxon>Tracheophyta</taxon>
        <taxon>Spermatophyta</taxon>
        <taxon>Magnoliopsida</taxon>
        <taxon>Liliopsida</taxon>
        <taxon>Poales</taxon>
        <taxon>Poaceae</taxon>
        <taxon>BOP clade</taxon>
        <taxon>Oryzoideae</taxon>
        <taxon>Oryzeae</taxon>
        <taxon>Oryzinae</taxon>
        <taxon>Oryza</taxon>
        <taxon>Oryza sativa</taxon>
    </lineage>
</organism>
<feature type="transmembrane region" description="Helical" evidence="1">
    <location>
        <begin position="222"/>
        <end position="246"/>
    </location>
</feature>
<feature type="transmembrane region" description="Helical" evidence="1">
    <location>
        <begin position="75"/>
        <end position="98"/>
    </location>
</feature>
<sequence>MRRAVAVAATSEDGGGGGFYPTVLSVCHVWTHELIMDTMRKRVQAFTEGVVLMVCPVLLAVSLKKADLKSNGNGSLVGGGISPLAAITLEAGLLAVLFLGINDSLPASHGLLLRASKLLVHLCALLLMALAFVILLLIDMDRHMYCLAGLVLAPLVPLTLFRCYRGARDGGDDHAAGGGDAAATLEDSVNFSAAVTTLLFLGLEGLALEGQSSAACRGMERLFTASLGVTYLTCVLGVFVMLVGTVPDPAMASTDDQGDRSAKVCYFAELLNATLSVAFAVVVVLITAAPLREQAWLVFVPLILSFVTWMYRAIVGDGVGEIKPAASLELTKVTFTGFLAVAVPTFSNTPVGISTRGFVALSAAAVMSDLGWRLLMTGRMDRNDQRRASPAMVSVANVASLCAHLCVAAAVLPFATLAVNAVSSSEPGSGCH</sequence>
<evidence type="ECO:0000313" key="2">
    <source>
        <dbReference type="EMBL" id="BAD52732.1"/>
    </source>
</evidence>
<feature type="transmembrane region" description="Helical" evidence="1">
    <location>
        <begin position="395"/>
        <end position="419"/>
    </location>
</feature>
<evidence type="ECO:0000313" key="3">
    <source>
        <dbReference type="EMBL" id="BAD53195.1"/>
    </source>
</evidence>
<dbReference type="EMBL" id="AP003205">
    <property type="protein sequence ID" value="BAD52732.1"/>
    <property type="molecule type" value="Genomic_DNA"/>
</dbReference>
<feature type="transmembrane region" description="Helical" evidence="1">
    <location>
        <begin position="43"/>
        <end position="63"/>
    </location>
</feature>
<dbReference type="AlphaFoldDB" id="Q5ZB46"/>
<gene>
    <name evidence="2" type="ORF">B1146B04.13</name>
    <name evidence="3" type="ORF">B1151H08.44</name>
</gene>
<evidence type="ECO:0000256" key="1">
    <source>
        <dbReference type="SAM" id="Phobius"/>
    </source>
</evidence>
<name>Q5ZB46_ORYSJ</name>